<comment type="caution">
    <text evidence="1">The sequence shown here is derived from an EMBL/GenBank/DDBJ whole genome shotgun (WGS) entry which is preliminary data.</text>
</comment>
<name>A0A0A6PB51_9GAMM</name>
<organism evidence="1 2">
    <name type="scientific">Candidatus Thiomargarita nelsonii</name>
    <dbReference type="NCBI Taxonomy" id="1003181"/>
    <lineage>
        <taxon>Bacteria</taxon>
        <taxon>Pseudomonadati</taxon>
        <taxon>Pseudomonadota</taxon>
        <taxon>Gammaproteobacteria</taxon>
        <taxon>Thiotrichales</taxon>
        <taxon>Thiotrichaceae</taxon>
        <taxon>Thiomargarita</taxon>
    </lineage>
</organism>
<sequence>MELVGWEKNRFVVIVIDPELEAWMWQDNPHIAKAFGFNKSSSLRDWLCSQGLWPLDSAKPPDPKLAFEKTLKVSQAKIPSVVFKKICSSVSFKNCVDGAFGLLKSTLQNWFPHE</sequence>
<proteinExistence type="predicted"/>
<dbReference type="EMBL" id="JSZA02000099">
    <property type="protein sequence ID" value="KHD07459.1"/>
    <property type="molecule type" value="Genomic_DNA"/>
</dbReference>
<evidence type="ECO:0000313" key="2">
    <source>
        <dbReference type="Proteomes" id="UP000030428"/>
    </source>
</evidence>
<protein>
    <submittedName>
        <fullName evidence="1">Uncharacterized protein</fullName>
    </submittedName>
</protein>
<reference evidence="1 2" key="1">
    <citation type="journal article" date="2016" name="Front. Microbiol.">
        <title>Single-Cell (Meta-)Genomics of a Dimorphic Candidatus Thiomargarita nelsonii Reveals Genomic Plasticity.</title>
        <authorList>
            <person name="Flood B.E."/>
            <person name="Fliss P."/>
            <person name="Jones D.S."/>
            <person name="Dick G.J."/>
            <person name="Jain S."/>
            <person name="Kaster A.K."/>
            <person name="Winkel M."/>
            <person name="Mussmann M."/>
            <person name="Bailey J."/>
        </authorList>
    </citation>
    <scope>NUCLEOTIDE SEQUENCE [LARGE SCALE GENOMIC DNA]</scope>
    <source>
        <strain evidence="1">Hydrate Ridge</strain>
    </source>
</reference>
<dbReference type="AlphaFoldDB" id="A0A0A6PB51"/>
<gene>
    <name evidence="1" type="ORF">PN36_21830</name>
</gene>
<keyword evidence="2" id="KW-1185">Reference proteome</keyword>
<dbReference type="Proteomes" id="UP000030428">
    <property type="component" value="Unassembled WGS sequence"/>
</dbReference>
<accession>A0A0A6PB51</accession>
<evidence type="ECO:0000313" key="1">
    <source>
        <dbReference type="EMBL" id="KHD07459.1"/>
    </source>
</evidence>